<dbReference type="GO" id="GO:0031146">
    <property type="term" value="P:SCF-dependent proteasomal ubiquitin-dependent protein catabolic process"/>
    <property type="evidence" value="ECO:0007669"/>
    <property type="project" value="TreeGrafter"/>
</dbReference>
<proteinExistence type="predicted"/>
<name>A0A0L0S9D6_ALLM3</name>
<dbReference type="InterPro" id="IPR001611">
    <property type="entry name" value="Leu-rich_rpt"/>
</dbReference>
<dbReference type="PANTHER" id="PTHR13318">
    <property type="entry name" value="PARTNER OF PAIRED, ISOFORM B-RELATED"/>
    <property type="match status" value="1"/>
</dbReference>
<dbReference type="GO" id="GO:0019005">
    <property type="term" value="C:SCF ubiquitin ligase complex"/>
    <property type="evidence" value="ECO:0007669"/>
    <property type="project" value="TreeGrafter"/>
</dbReference>
<keyword evidence="2" id="KW-1185">Reference proteome</keyword>
<protein>
    <recommendedName>
        <fullName evidence="3">F-box domain-containing protein</fullName>
    </recommendedName>
</protein>
<dbReference type="Pfam" id="PF13516">
    <property type="entry name" value="LRR_6"/>
    <property type="match status" value="1"/>
</dbReference>
<evidence type="ECO:0000313" key="2">
    <source>
        <dbReference type="Proteomes" id="UP000054350"/>
    </source>
</evidence>
<reference evidence="2" key="2">
    <citation type="submission" date="2009-11" db="EMBL/GenBank/DDBJ databases">
        <title>The Genome Sequence of Allomyces macrogynus strain ATCC 38327.</title>
        <authorList>
            <consortium name="The Broad Institute Genome Sequencing Platform"/>
            <person name="Russ C."/>
            <person name="Cuomo C."/>
            <person name="Shea T."/>
            <person name="Young S.K."/>
            <person name="Zeng Q."/>
            <person name="Koehrsen M."/>
            <person name="Haas B."/>
            <person name="Borodovsky M."/>
            <person name="Guigo R."/>
            <person name="Alvarado L."/>
            <person name="Berlin A."/>
            <person name="Borenstein D."/>
            <person name="Chen Z."/>
            <person name="Engels R."/>
            <person name="Freedman E."/>
            <person name="Gellesch M."/>
            <person name="Goldberg J."/>
            <person name="Griggs A."/>
            <person name="Gujja S."/>
            <person name="Heiman D."/>
            <person name="Hepburn T."/>
            <person name="Howarth C."/>
            <person name="Jen D."/>
            <person name="Larson L."/>
            <person name="Lewis B."/>
            <person name="Mehta T."/>
            <person name="Park D."/>
            <person name="Pearson M."/>
            <person name="Roberts A."/>
            <person name="Saif S."/>
            <person name="Shenoy N."/>
            <person name="Sisk P."/>
            <person name="Stolte C."/>
            <person name="Sykes S."/>
            <person name="Walk T."/>
            <person name="White J."/>
            <person name="Yandava C."/>
            <person name="Burger G."/>
            <person name="Gray M.W."/>
            <person name="Holland P.W.H."/>
            <person name="King N."/>
            <person name="Lang F.B.F."/>
            <person name="Roger A.J."/>
            <person name="Ruiz-Trillo I."/>
            <person name="Lander E."/>
            <person name="Nusbaum C."/>
        </authorList>
    </citation>
    <scope>NUCLEOTIDE SEQUENCE [LARGE SCALE GENOMIC DNA]</scope>
    <source>
        <strain evidence="2">ATCC 38327</strain>
    </source>
</reference>
<evidence type="ECO:0000313" key="1">
    <source>
        <dbReference type="EMBL" id="KNE59005.1"/>
    </source>
</evidence>
<evidence type="ECO:0008006" key="3">
    <source>
        <dbReference type="Google" id="ProtNLM"/>
    </source>
</evidence>
<dbReference type="VEuPathDB" id="FungiDB:AMAG_18082"/>
<dbReference type="Gene3D" id="3.80.10.10">
    <property type="entry name" value="Ribonuclease Inhibitor"/>
    <property type="match status" value="1"/>
</dbReference>
<gene>
    <name evidence="1" type="ORF">AMAG_18082</name>
</gene>
<accession>A0A0L0S9D6</accession>
<reference evidence="1 2" key="1">
    <citation type="submission" date="2009-11" db="EMBL/GenBank/DDBJ databases">
        <title>Annotation of Allomyces macrogynus ATCC 38327.</title>
        <authorList>
            <consortium name="The Broad Institute Genome Sequencing Platform"/>
            <person name="Russ C."/>
            <person name="Cuomo C."/>
            <person name="Burger G."/>
            <person name="Gray M.W."/>
            <person name="Holland P.W.H."/>
            <person name="King N."/>
            <person name="Lang F.B.F."/>
            <person name="Roger A.J."/>
            <person name="Ruiz-Trillo I."/>
            <person name="Young S.K."/>
            <person name="Zeng Q."/>
            <person name="Gargeya S."/>
            <person name="Fitzgerald M."/>
            <person name="Haas B."/>
            <person name="Abouelleil A."/>
            <person name="Alvarado L."/>
            <person name="Arachchi H.M."/>
            <person name="Berlin A."/>
            <person name="Chapman S.B."/>
            <person name="Gearin G."/>
            <person name="Goldberg J."/>
            <person name="Griggs A."/>
            <person name="Gujja S."/>
            <person name="Hansen M."/>
            <person name="Heiman D."/>
            <person name="Howarth C."/>
            <person name="Larimer J."/>
            <person name="Lui A."/>
            <person name="MacDonald P.J.P."/>
            <person name="McCowen C."/>
            <person name="Montmayeur A."/>
            <person name="Murphy C."/>
            <person name="Neiman D."/>
            <person name="Pearson M."/>
            <person name="Priest M."/>
            <person name="Roberts A."/>
            <person name="Saif S."/>
            <person name="Shea T."/>
            <person name="Sisk P."/>
            <person name="Stolte C."/>
            <person name="Sykes S."/>
            <person name="Wortman J."/>
            <person name="Nusbaum C."/>
            <person name="Birren B."/>
        </authorList>
    </citation>
    <scope>NUCLEOTIDE SEQUENCE [LARGE SCALE GENOMIC DNA]</scope>
    <source>
        <strain evidence="1 2">ATCC 38327</strain>
    </source>
</reference>
<dbReference type="AlphaFoldDB" id="A0A0L0S9D6"/>
<dbReference type="Proteomes" id="UP000054350">
    <property type="component" value="Unassembled WGS sequence"/>
</dbReference>
<organism evidence="1 2">
    <name type="scientific">Allomyces macrogynus (strain ATCC 38327)</name>
    <name type="common">Allomyces javanicus var. macrogynus</name>
    <dbReference type="NCBI Taxonomy" id="578462"/>
    <lineage>
        <taxon>Eukaryota</taxon>
        <taxon>Fungi</taxon>
        <taxon>Fungi incertae sedis</taxon>
        <taxon>Blastocladiomycota</taxon>
        <taxon>Blastocladiomycetes</taxon>
        <taxon>Blastocladiales</taxon>
        <taxon>Blastocladiaceae</taxon>
        <taxon>Allomyces</taxon>
    </lineage>
</organism>
<sequence>MLVGFFSHVQLVELEFGLCPALDGNNLQALFTKSHASLENLRMPALQLLSSDATPCARLRVLDLSQCQQLGAAVATRNPEVAGLFAKLPNLRVLCLNQFGDLLDSDGAKLLLRGVSIDLRHLELRGCAIADDVLLALVTNLPRLRMLDVSGCTRITPAGLDQARRVRTGVQVRFQTTRKDESGAKKRILAA</sequence>
<dbReference type="SUPFAM" id="SSF52047">
    <property type="entry name" value="RNI-like"/>
    <property type="match status" value="1"/>
</dbReference>
<dbReference type="EMBL" id="GG745334">
    <property type="protein sequence ID" value="KNE59005.1"/>
    <property type="molecule type" value="Genomic_DNA"/>
</dbReference>
<dbReference type="OrthoDB" id="10257471at2759"/>
<dbReference type="InterPro" id="IPR032675">
    <property type="entry name" value="LRR_dom_sf"/>
</dbReference>